<evidence type="ECO:0000313" key="1">
    <source>
        <dbReference type="EMBL" id="KAL1500195.1"/>
    </source>
</evidence>
<reference evidence="1 2" key="1">
    <citation type="journal article" date="2024" name="Science">
        <title>Giant polyketide synthase enzymes in the biosynthesis of giant marine polyether toxins.</title>
        <authorList>
            <person name="Fallon T.R."/>
            <person name="Shende V.V."/>
            <person name="Wierzbicki I.H."/>
            <person name="Pendleton A.L."/>
            <person name="Watervoot N.F."/>
            <person name="Auber R.P."/>
            <person name="Gonzalez D.J."/>
            <person name="Wisecaver J.H."/>
            <person name="Moore B.S."/>
        </authorList>
    </citation>
    <scope>NUCLEOTIDE SEQUENCE [LARGE SCALE GENOMIC DNA]</scope>
    <source>
        <strain evidence="1 2">12B1</strain>
    </source>
</reference>
<dbReference type="AlphaFoldDB" id="A0AB34ILU7"/>
<accession>A0AB34ILU7</accession>
<sequence>MQGAEEGNHMRREPRHLRVQKVSLRLNNKRHNRESREDIPTMAKVDNPSKKLNCYVDLSADDAFDDSGQSGKSFNAEAFKIANFLVKTLHEEDPENMNWRYLKQQYADACSKHMNGVFAPKGFRSSVVVCARTPPKERKDLVGAWLSKVGVVALARHMQLVGNESTMTRTLKKKKENEKSFLAETIIKSEGNNNSGVEVIGLRMDDQVVLPAIF</sequence>
<keyword evidence="2" id="KW-1185">Reference proteome</keyword>
<organism evidence="1 2">
    <name type="scientific">Prymnesium parvum</name>
    <name type="common">Toxic golden alga</name>
    <dbReference type="NCBI Taxonomy" id="97485"/>
    <lineage>
        <taxon>Eukaryota</taxon>
        <taxon>Haptista</taxon>
        <taxon>Haptophyta</taxon>
        <taxon>Prymnesiophyceae</taxon>
        <taxon>Prymnesiales</taxon>
        <taxon>Prymnesiaceae</taxon>
        <taxon>Prymnesium</taxon>
    </lineage>
</organism>
<evidence type="ECO:0000313" key="2">
    <source>
        <dbReference type="Proteomes" id="UP001515480"/>
    </source>
</evidence>
<protein>
    <submittedName>
        <fullName evidence="1">Uncharacterized protein</fullName>
    </submittedName>
</protein>
<gene>
    <name evidence="1" type="ORF">AB1Y20_012864</name>
</gene>
<dbReference type="Proteomes" id="UP001515480">
    <property type="component" value="Unassembled WGS sequence"/>
</dbReference>
<dbReference type="EMBL" id="JBGBPQ010000024">
    <property type="protein sequence ID" value="KAL1500195.1"/>
    <property type="molecule type" value="Genomic_DNA"/>
</dbReference>
<proteinExistence type="predicted"/>
<name>A0AB34ILU7_PRYPA</name>
<comment type="caution">
    <text evidence="1">The sequence shown here is derived from an EMBL/GenBank/DDBJ whole genome shotgun (WGS) entry which is preliminary data.</text>
</comment>